<comment type="catalytic activity">
    <reaction evidence="6">
        <text>pyridoxamine 5'-phosphate + O2 + H2O = pyridoxal 5'-phosphate + H2O2 + NH4(+)</text>
        <dbReference type="Rhea" id="RHEA:15817"/>
        <dbReference type="ChEBI" id="CHEBI:15377"/>
        <dbReference type="ChEBI" id="CHEBI:15379"/>
        <dbReference type="ChEBI" id="CHEBI:16240"/>
        <dbReference type="ChEBI" id="CHEBI:28938"/>
        <dbReference type="ChEBI" id="CHEBI:58451"/>
        <dbReference type="ChEBI" id="CHEBI:597326"/>
        <dbReference type="EC" id="1.4.3.5"/>
    </reaction>
</comment>
<dbReference type="PIRSF" id="PIRSF000190">
    <property type="entry name" value="Pyd_amn-ph_oxd"/>
    <property type="match status" value="1"/>
</dbReference>
<evidence type="ECO:0000259" key="10">
    <source>
        <dbReference type="Pfam" id="PF10590"/>
    </source>
</evidence>
<dbReference type="HAMAP" id="MF_01629">
    <property type="entry name" value="PdxH"/>
    <property type="match status" value="1"/>
</dbReference>
<evidence type="ECO:0000259" key="9">
    <source>
        <dbReference type="Pfam" id="PF01243"/>
    </source>
</evidence>
<comment type="catalytic activity">
    <reaction evidence="6">
        <text>pyridoxine 5'-phosphate + O2 = pyridoxal 5'-phosphate + H2O2</text>
        <dbReference type="Rhea" id="RHEA:15149"/>
        <dbReference type="ChEBI" id="CHEBI:15379"/>
        <dbReference type="ChEBI" id="CHEBI:16240"/>
        <dbReference type="ChEBI" id="CHEBI:58589"/>
        <dbReference type="ChEBI" id="CHEBI:597326"/>
        <dbReference type="EC" id="1.4.3.5"/>
    </reaction>
</comment>
<evidence type="ECO:0000256" key="6">
    <source>
        <dbReference type="HAMAP-Rule" id="MF_01629"/>
    </source>
</evidence>
<dbReference type="RefSeq" id="WP_109952836.1">
    <property type="nucleotide sequence ID" value="NZ_CP029551.1"/>
</dbReference>
<dbReference type="InterPro" id="IPR000659">
    <property type="entry name" value="Pyridox_Oxase"/>
</dbReference>
<feature type="binding site" evidence="6">
    <location>
        <position position="137"/>
    </location>
    <ligand>
        <name>substrate</name>
    </ligand>
</feature>
<accession>A0A2U8VWV4</accession>
<dbReference type="SUPFAM" id="SSF50475">
    <property type="entry name" value="FMN-binding split barrel"/>
    <property type="match status" value="1"/>
</dbReference>
<feature type="binding site" evidence="6 7">
    <location>
        <begin position="146"/>
        <end position="147"/>
    </location>
    <ligand>
        <name>FMN</name>
        <dbReference type="ChEBI" id="CHEBI:58210"/>
    </ligand>
</feature>
<dbReference type="NCBIfam" id="NF004231">
    <property type="entry name" value="PRK05679.1"/>
    <property type="match status" value="1"/>
</dbReference>
<proteinExistence type="inferred from homology"/>
<dbReference type="Pfam" id="PF01243">
    <property type="entry name" value="PNPOx_N"/>
    <property type="match status" value="1"/>
</dbReference>
<evidence type="ECO:0000256" key="3">
    <source>
        <dbReference type="ARBA" id="ARBA00022643"/>
    </source>
</evidence>
<evidence type="ECO:0000313" key="11">
    <source>
        <dbReference type="EMBL" id="AWN37770.1"/>
    </source>
</evidence>
<feature type="binding site" evidence="6">
    <location>
        <position position="133"/>
    </location>
    <ligand>
        <name>substrate</name>
    </ligand>
</feature>
<organism evidence="11 12">
    <name type="scientific">Methylobacterium radiodurans</name>
    <dbReference type="NCBI Taxonomy" id="2202828"/>
    <lineage>
        <taxon>Bacteria</taxon>
        <taxon>Pseudomonadati</taxon>
        <taxon>Pseudomonadota</taxon>
        <taxon>Alphaproteobacteria</taxon>
        <taxon>Hyphomicrobiales</taxon>
        <taxon>Methylobacteriaceae</taxon>
        <taxon>Methylobacterium</taxon>
    </lineage>
</organism>
<reference evidence="11 12" key="1">
    <citation type="submission" date="2018-05" db="EMBL/GenBank/DDBJ databases">
        <title>Complete Genome Sequence of Methylobacterium sp. 17Sr1-43.</title>
        <authorList>
            <person name="Srinivasan S."/>
        </authorList>
    </citation>
    <scope>NUCLEOTIDE SEQUENCE [LARGE SCALE GENOMIC DNA]</scope>
    <source>
        <strain evidence="11 12">17Sr1-43</strain>
    </source>
</reference>
<feature type="binding site" evidence="6 7">
    <location>
        <position position="111"/>
    </location>
    <ligand>
        <name>FMN</name>
        <dbReference type="ChEBI" id="CHEBI:58210"/>
    </ligand>
</feature>
<dbReference type="InterPro" id="IPR019576">
    <property type="entry name" value="Pyridoxamine_oxidase_dimer_C"/>
</dbReference>
<keyword evidence="2 6" id="KW-0285">Flavoprotein</keyword>
<evidence type="ECO:0000256" key="1">
    <source>
        <dbReference type="ARBA" id="ARBA00007301"/>
    </source>
</evidence>
<dbReference type="GO" id="GO:0008615">
    <property type="term" value="P:pyridoxine biosynthetic process"/>
    <property type="evidence" value="ECO:0007669"/>
    <property type="project" value="UniProtKB-UniRule"/>
</dbReference>
<dbReference type="Pfam" id="PF10590">
    <property type="entry name" value="PNP_phzG_C"/>
    <property type="match status" value="1"/>
</dbReference>
<dbReference type="OrthoDB" id="9780392at2"/>
<keyword evidence="5 6" id="KW-0664">Pyridoxine biosynthesis</keyword>
<keyword evidence="3 6" id="KW-0288">FMN</keyword>
<feature type="region of interest" description="Disordered" evidence="8">
    <location>
        <begin position="1"/>
        <end position="27"/>
    </location>
</feature>
<evidence type="ECO:0000313" key="12">
    <source>
        <dbReference type="Proteomes" id="UP000246058"/>
    </source>
</evidence>
<comment type="similarity">
    <text evidence="1 6">Belongs to the pyridoxamine 5'-phosphate oxidase family.</text>
</comment>
<feature type="binding site" evidence="6 7">
    <location>
        <begin position="67"/>
        <end position="72"/>
    </location>
    <ligand>
        <name>FMN</name>
        <dbReference type="ChEBI" id="CHEBI:58210"/>
    </ligand>
</feature>
<comment type="pathway">
    <text evidence="6">Cofactor metabolism; pyridoxal 5'-phosphate salvage; pyridoxal 5'-phosphate from pyridoxamine 5'-phosphate: step 1/1.</text>
</comment>
<evidence type="ECO:0000256" key="5">
    <source>
        <dbReference type="ARBA" id="ARBA00023096"/>
    </source>
</evidence>
<keyword evidence="12" id="KW-1185">Reference proteome</keyword>
<feature type="binding site" evidence="6">
    <location>
        <position position="129"/>
    </location>
    <ligand>
        <name>substrate</name>
    </ligand>
</feature>
<comment type="caution">
    <text evidence="6">Lacks conserved residue(s) required for the propagation of feature annotation.</text>
</comment>
<evidence type="ECO:0000256" key="4">
    <source>
        <dbReference type="ARBA" id="ARBA00023002"/>
    </source>
</evidence>
<feature type="binding site" evidence="6 7">
    <location>
        <position position="201"/>
    </location>
    <ligand>
        <name>FMN</name>
        <dbReference type="ChEBI" id="CHEBI:58210"/>
    </ligand>
</feature>
<comment type="cofactor">
    <cofactor evidence="6 7">
        <name>FMN</name>
        <dbReference type="ChEBI" id="CHEBI:58210"/>
    </cofactor>
    <text evidence="6 7">Binds 1 FMN per subunit.</text>
</comment>
<comment type="function">
    <text evidence="6">Catalyzes the oxidation of either pyridoxine 5'-phosphate (PNP) or pyridoxamine 5'-phosphate (PMP) into pyridoxal 5'-phosphate (PLP).</text>
</comment>
<dbReference type="EMBL" id="CP029551">
    <property type="protein sequence ID" value="AWN37770.1"/>
    <property type="molecule type" value="Genomic_DNA"/>
</dbReference>
<dbReference type="EC" id="1.4.3.5" evidence="6"/>
<feature type="binding site" evidence="6">
    <location>
        <begin position="197"/>
        <end position="199"/>
    </location>
    <ligand>
        <name>substrate</name>
    </ligand>
</feature>
<dbReference type="InterPro" id="IPR019740">
    <property type="entry name" value="Pyridox_Oxase_CS"/>
</dbReference>
<evidence type="ECO:0000256" key="2">
    <source>
        <dbReference type="ARBA" id="ARBA00022630"/>
    </source>
</evidence>
<dbReference type="GO" id="GO:0010181">
    <property type="term" value="F:FMN binding"/>
    <property type="evidence" value="ECO:0007669"/>
    <property type="project" value="UniProtKB-UniRule"/>
</dbReference>
<dbReference type="PROSITE" id="PS01064">
    <property type="entry name" value="PYRIDOX_OXIDASE"/>
    <property type="match status" value="1"/>
</dbReference>
<feature type="binding site" evidence="6">
    <location>
        <position position="72"/>
    </location>
    <ligand>
        <name>substrate</name>
    </ligand>
</feature>
<gene>
    <name evidence="6 11" type="primary">pdxH</name>
    <name evidence="11" type="ORF">DK427_20240</name>
</gene>
<evidence type="ECO:0000256" key="7">
    <source>
        <dbReference type="PIRSR" id="PIRSR000190-2"/>
    </source>
</evidence>
<feature type="binding site" evidence="6 7">
    <location>
        <begin position="82"/>
        <end position="83"/>
    </location>
    <ligand>
        <name>FMN</name>
        <dbReference type="ChEBI" id="CHEBI:58210"/>
    </ligand>
</feature>
<dbReference type="Proteomes" id="UP000246058">
    <property type="component" value="Chromosome"/>
</dbReference>
<feature type="domain" description="Pyridoxine 5'-phosphate oxidase dimerisation C-terminal" evidence="10">
    <location>
        <begin position="178"/>
        <end position="218"/>
    </location>
</feature>
<name>A0A2U8VWV4_9HYPH</name>
<dbReference type="PANTHER" id="PTHR10851">
    <property type="entry name" value="PYRIDOXINE-5-PHOSPHATE OXIDASE"/>
    <property type="match status" value="1"/>
</dbReference>
<dbReference type="GO" id="GO:0004733">
    <property type="term" value="F:pyridoxamine phosphate oxidase activity"/>
    <property type="evidence" value="ECO:0007669"/>
    <property type="project" value="UniProtKB-UniRule"/>
</dbReference>
<protein>
    <recommendedName>
        <fullName evidence="6">Pyridoxine/pyridoxamine 5'-phosphate oxidase</fullName>
        <ecNumber evidence="6">1.4.3.5</ecNumber>
    </recommendedName>
    <alternativeName>
        <fullName evidence="6">PNP/PMP oxidase</fullName>
        <shortName evidence="6">PNPOx</shortName>
    </alternativeName>
    <alternativeName>
        <fullName evidence="6">Pyridoxal 5'-phosphate synthase</fullName>
    </alternativeName>
</protein>
<dbReference type="PANTHER" id="PTHR10851:SF0">
    <property type="entry name" value="PYRIDOXINE-5'-PHOSPHATE OXIDASE"/>
    <property type="match status" value="1"/>
</dbReference>
<comment type="pathway">
    <text evidence="6">Cofactor metabolism; pyridoxal 5'-phosphate salvage; pyridoxal 5'-phosphate from pyridoxine 5'-phosphate: step 1/1.</text>
</comment>
<comment type="subunit">
    <text evidence="6">Homodimer.</text>
</comment>
<feature type="binding site" evidence="6 7">
    <location>
        <position position="89"/>
    </location>
    <ligand>
        <name>FMN</name>
        <dbReference type="ChEBI" id="CHEBI:58210"/>
    </ligand>
</feature>
<feature type="binding site" evidence="6 7">
    <location>
        <position position="191"/>
    </location>
    <ligand>
        <name>FMN</name>
        <dbReference type="ChEBI" id="CHEBI:58210"/>
    </ligand>
</feature>
<feature type="domain" description="Pyridoxamine 5'-phosphate oxidase N-terminal" evidence="9">
    <location>
        <begin position="41"/>
        <end position="161"/>
    </location>
</feature>
<dbReference type="UniPathway" id="UPA01068">
    <property type="reaction ID" value="UER00304"/>
</dbReference>
<dbReference type="Gene3D" id="2.30.110.10">
    <property type="entry name" value="Electron Transport, Fmn-binding Protein, Chain A"/>
    <property type="match status" value="1"/>
</dbReference>
<dbReference type="NCBIfam" id="TIGR00558">
    <property type="entry name" value="pdxH"/>
    <property type="match status" value="1"/>
</dbReference>
<dbReference type="AlphaFoldDB" id="A0A2U8VWV4"/>
<dbReference type="InterPro" id="IPR012349">
    <property type="entry name" value="Split_barrel_FMN-bd"/>
</dbReference>
<dbReference type="InterPro" id="IPR011576">
    <property type="entry name" value="Pyridox_Oxase_N"/>
</dbReference>
<dbReference type="KEGG" id="meti:DK427_20240"/>
<keyword evidence="4 6" id="KW-0560">Oxidoreductase</keyword>
<sequence>MAGTFGDKVEDDLSGTRDQAAAGDVPATGSPWALFEAWMAEARRAEPSDPHAMALATTGADGLPDVRIMLLKSYDARGLVFFTNGRSAKGVELAENPRAAVVFHWKSLRRQVRARGTVVPVTPEEADTYFACRPRESRIGALASRQSHTLADRETLLRDVDSLARRFEGKPVPRPEHWLGFRIAPVSLEFWQERAYRLHDRVRFEEAAGGWAAMRLYP</sequence>
<evidence type="ECO:0000256" key="8">
    <source>
        <dbReference type="SAM" id="MobiDB-lite"/>
    </source>
</evidence>